<dbReference type="OrthoDB" id="6359008at2759"/>
<dbReference type="InterPro" id="IPR011626">
    <property type="entry name" value="Alpha-macroglobulin_TED"/>
</dbReference>
<evidence type="ECO:0000259" key="5">
    <source>
        <dbReference type="SMART" id="SM01361"/>
    </source>
</evidence>
<evidence type="ECO:0000256" key="1">
    <source>
        <dbReference type="ARBA" id="ARBA00004613"/>
    </source>
</evidence>
<dbReference type="Gene3D" id="2.60.40.10">
    <property type="entry name" value="Immunoglobulins"/>
    <property type="match status" value="2"/>
</dbReference>
<accession>A0A2T7NKA5</accession>
<feature type="domain" description="Alpha-2-macroglobulin" evidence="4">
    <location>
        <begin position="599"/>
        <end position="689"/>
    </location>
</feature>
<dbReference type="InterPro" id="IPR011625">
    <property type="entry name" value="A2M_N_BRD"/>
</dbReference>
<dbReference type="Gene3D" id="2.20.130.20">
    <property type="match status" value="1"/>
</dbReference>
<comment type="subcellular location">
    <subcellularLocation>
        <location evidence="1">Secreted</location>
    </subcellularLocation>
</comment>
<dbReference type="Gene3D" id="1.50.10.20">
    <property type="match status" value="1"/>
</dbReference>
<dbReference type="Gene3D" id="6.20.50.160">
    <property type="match status" value="1"/>
</dbReference>
<dbReference type="Gene3D" id="2.60.40.1940">
    <property type="match status" value="1"/>
</dbReference>
<feature type="domain" description="Alpha-macroglobulin receptor-binding" evidence="5">
    <location>
        <begin position="1284"/>
        <end position="1377"/>
    </location>
</feature>
<dbReference type="InterPro" id="IPR050473">
    <property type="entry name" value="A2M/Complement_sys"/>
</dbReference>
<dbReference type="SUPFAM" id="SSF50242">
    <property type="entry name" value="TIMP-like"/>
    <property type="match status" value="1"/>
</dbReference>
<dbReference type="InterPro" id="IPR036595">
    <property type="entry name" value="A-macroglobulin_rcpt-bd_sf"/>
</dbReference>
<dbReference type="Gene3D" id="2.40.50.120">
    <property type="match status" value="1"/>
</dbReference>
<dbReference type="CDD" id="cd02891">
    <property type="entry name" value="A2M_like"/>
    <property type="match status" value="1"/>
</dbReference>
<feature type="compositionally biased region" description="Polar residues" evidence="3">
    <location>
        <begin position="781"/>
        <end position="793"/>
    </location>
</feature>
<dbReference type="InterPro" id="IPR040839">
    <property type="entry name" value="MG4"/>
</dbReference>
<dbReference type="GO" id="GO:0005615">
    <property type="term" value="C:extracellular space"/>
    <property type="evidence" value="ECO:0007669"/>
    <property type="project" value="InterPro"/>
</dbReference>
<dbReference type="SMART" id="SM01360">
    <property type="entry name" value="A2M"/>
    <property type="match status" value="1"/>
</dbReference>
<dbReference type="Pfam" id="PF17789">
    <property type="entry name" value="MG4"/>
    <property type="match status" value="1"/>
</dbReference>
<dbReference type="EMBL" id="PZQS01000011">
    <property type="protein sequence ID" value="PVD21598.1"/>
    <property type="molecule type" value="Genomic_DNA"/>
</dbReference>
<name>A0A2T7NKA5_POMCA</name>
<gene>
    <name evidence="6" type="ORF">C0Q70_17396</name>
</gene>
<feature type="region of interest" description="Disordered" evidence="3">
    <location>
        <begin position="769"/>
        <end position="793"/>
    </location>
</feature>
<dbReference type="SUPFAM" id="SSF49410">
    <property type="entry name" value="Alpha-macroglobulin receptor domain"/>
    <property type="match status" value="1"/>
</dbReference>
<dbReference type="InterPro" id="IPR008930">
    <property type="entry name" value="Terpenoid_cyclase/PrenylTrfase"/>
</dbReference>
<keyword evidence="7" id="KW-1185">Reference proteome</keyword>
<dbReference type="PANTHER" id="PTHR11412">
    <property type="entry name" value="MACROGLOBULIN / COMPLEMENT"/>
    <property type="match status" value="1"/>
</dbReference>
<protein>
    <recommendedName>
        <fullName evidence="8">NTR domain-containing protein</fullName>
    </recommendedName>
</protein>
<evidence type="ECO:0000256" key="3">
    <source>
        <dbReference type="SAM" id="MobiDB-lite"/>
    </source>
</evidence>
<dbReference type="InterPro" id="IPR009048">
    <property type="entry name" value="A-macroglobulin_rcpt-bd"/>
</dbReference>
<comment type="caution">
    <text evidence="6">The sequence shown here is derived from an EMBL/GenBank/DDBJ whole genome shotgun (WGS) entry which is preliminary data.</text>
</comment>
<dbReference type="Pfam" id="PF07703">
    <property type="entry name" value="A2M_BRD"/>
    <property type="match status" value="1"/>
</dbReference>
<dbReference type="InterPro" id="IPR013783">
    <property type="entry name" value="Ig-like_fold"/>
</dbReference>
<dbReference type="Pfam" id="PF00207">
    <property type="entry name" value="A2M"/>
    <property type="match status" value="1"/>
</dbReference>
<dbReference type="Pfam" id="PF07677">
    <property type="entry name" value="A2M_recep"/>
    <property type="match status" value="1"/>
</dbReference>
<dbReference type="Pfam" id="PF17791">
    <property type="entry name" value="MG3"/>
    <property type="match status" value="1"/>
</dbReference>
<dbReference type="STRING" id="400727.A0A2T7NKA5"/>
<evidence type="ECO:0000313" key="7">
    <source>
        <dbReference type="Proteomes" id="UP000245119"/>
    </source>
</evidence>
<dbReference type="SMART" id="SM01361">
    <property type="entry name" value="A2M_recep"/>
    <property type="match status" value="1"/>
</dbReference>
<dbReference type="Pfam" id="PF07678">
    <property type="entry name" value="TED_complement"/>
    <property type="match status" value="1"/>
</dbReference>
<dbReference type="InterPro" id="IPR008993">
    <property type="entry name" value="TIMP-like_OB-fold"/>
</dbReference>
<dbReference type="InterPro" id="IPR001599">
    <property type="entry name" value="Macroglobln_a2"/>
</dbReference>
<dbReference type="Gene3D" id="2.60.40.690">
    <property type="entry name" value="Alpha-macroglobulin, receptor-binding domain"/>
    <property type="match status" value="1"/>
</dbReference>
<proteinExistence type="predicted"/>
<sequence>MHDSVFCRDAVEPLALLDALIDDMLPADGVKTWTVEVSWARMMELSERRLHLEARYRAVSRSMDVDMDLKSGYIMIQTDKPIYTPRQTDLLNQDHIILDQRQFSARDAFIGKNFTLPSDAIPGTWRIIASFGNQILTRDEVEFKVEEYVLPTFKVEVSVDNKVIAPRTYWMKLRVAAKHSYQRAVQGSYEIKLGVLRTHDIVYFPGVLTGRLDASGQKEINVPLADKQNASIWFPNGYRLWVKATVTEDGTGENFTAVDMGTVFANPFYKISFNNSKNVFRPGFPYLLVADVTAANGSPATQVAVYASIEVKGDNGEYLSVYSKHAPLDSRGRFTERIEVPQRAKAIKVEISTLDPRVLDYAMATFEVLKFASQSGQYLNLRKENDDIIISFTPMEQGEVTDMITVLMFSRGQLIYNTSLPRTTSGSQTLHLTPQLLRKAAPSARVLAYYYYDDFYGPDPVSDSLMFQSSKSCWEDISLSLPFMGFGVQIPKQPKDNTEFHINGGPNMRVGLLAVDTAVYYLSDRRTLSRERVISKLEERDMGHGVGDGANWIQVFEATVGMQITQLSALDPIPGSSESRNPPEETVPLEKVRKYFPESWLFTELTLPSSGAAVQSIQMPDSITTWAFTAVGVGQHGGVCMSTPLHMEVFKPFFAQVRLPYKAVRLEEVVVHIGIYNYKTFAINVTVTVRGDKSLCFTEGEGGSTVFTYEAELQPKQIHGETMRMIPLEAGTSRLTVDLMSRNGKERDIVEKTLFVSAEGRRVRKSITFPLDPSGKHSVHHSPNNTGTIQRTSTATVRSEIFTTTKKQMTFIDLYMPQEIVHGSEKCQISACGDLMGDVISHAVLEGNDLFENNMLDAEEAVGNLAPTVQALLYLQRATLLSDVIRRKGKDHVTYRVANSDLTRHTYKSQCYTPVCYRCGSTPGYRKTDGSFGLTKESPPATWGFEWLQQQVNSNGSLQERDRRLARASLEYDIMLSAEVAIAMLECGRPRNEGQVNLITYLQEMLEQNIADISTPSSWPRPPTRSFYGIRQGRQLRKRSLGCIGYLARQETQPQRPFWYHSGSKASSIEATAYSLLVFSKLAEERRQAENDQTDMFEDSFFRTTLDLDAIAGWLIRKRNSRGAFIGALDTAVAIQALSNYSLAKQGYQEVNLQCQITTPHQNYTRSFAFTDQNAILPKSLSNVPVGKTLQVTTRGTGLGQMQVHLEYNVPVEANAECLYNLTVTRHPARIYPTSDTWSAVCDYCGMDCDTAERRPPRTRRSIPVSRVSICLQVCLRYRRRPGSDRTILDIEMLSGFEPYKDDLEDIINRRERLDLRQLVFHEATSTVSITFDQIQHNRSTCVSFRARDMFTVYRRNPAKVTIRAHDEPAPTCVQQYDPVSSEVNLAVYCSSSQTSNQGPCRCFSGKCPSCHVHDLTTHNVNLLTDIVCQTRYAYKISHSSVADFRGWVDMNATVHESIRQSGNDTETSLHLVSPTYCACPKYNFNLGDSHYFFGSEDASVFVDRDNQKNVFTTKGEHSPADSPDLYSSLMVTYVLPTPSAGKVITSATPRLQQVSPGSSSRAARAVLAVGSCDRRLQLRLFV</sequence>
<evidence type="ECO:0000313" key="6">
    <source>
        <dbReference type="EMBL" id="PVD21598.1"/>
    </source>
</evidence>
<evidence type="ECO:0008006" key="8">
    <source>
        <dbReference type="Google" id="ProtNLM"/>
    </source>
</evidence>
<dbReference type="InterPro" id="IPR041555">
    <property type="entry name" value="MG3"/>
</dbReference>
<dbReference type="Proteomes" id="UP000245119">
    <property type="component" value="Linkage Group LG11"/>
</dbReference>
<evidence type="ECO:0000256" key="2">
    <source>
        <dbReference type="ARBA" id="ARBA00022525"/>
    </source>
</evidence>
<dbReference type="PANTHER" id="PTHR11412:SF166">
    <property type="entry name" value="NTR DOMAIN-CONTAINING PROTEIN"/>
    <property type="match status" value="1"/>
</dbReference>
<reference evidence="6 7" key="1">
    <citation type="submission" date="2018-04" db="EMBL/GenBank/DDBJ databases">
        <title>The genome of golden apple snail Pomacea canaliculata provides insight into stress tolerance and invasive adaptation.</title>
        <authorList>
            <person name="Liu C."/>
            <person name="Liu B."/>
            <person name="Ren Y."/>
            <person name="Zhang Y."/>
            <person name="Wang H."/>
            <person name="Li S."/>
            <person name="Jiang F."/>
            <person name="Yin L."/>
            <person name="Zhang G."/>
            <person name="Qian W."/>
            <person name="Fan W."/>
        </authorList>
    </citation>
    <scope>NUCLEOTIDE SEQUENCE [LARGE SCALE GENOMIC DNA]</scope>
    <source>
        <strain evidence="6">SZHN2017</strain>
        <tissue evidence="6">Muscle</tissue>
    </source>
</reference>
<dbReference type="GO" id="GO:0004866">
    <property type="term" value="F:endopeptidase inhibitor activity"/>
    <property type="evidence" value="ECO:0007669"/>
    <property type="project" value="InterPro"/>
</dbReference>
<keyword evidence="2" id="KW-0964">Secreted</keyword>
<dbReference type="Gene3D" id="2.60.40.1930">
    <property type="match status" value="3"/>
</dbReference>
<organism evidence="6 7">
    <name type="scientific">Pomacea canaliculata</name>
    <name type="common">Golden apple snail</name>
    <dbReference type="NCBI Taxonomy" id="400727"/>
    <lineage>
        <taxon>Eukaryota</taxon>
        <taxon>Metazoa</taxon>
        <taxon>Spiralia</taxon>
        <taxon>Lophotrochozoa</taxon>
        <taxon>Mollusca</taxon>
        <taxon>Gastropoda</taxon>
        <taxon>Caenogastropoda</taxon>
        <taxon>Architaenioglossa</taxon>
        <taxon>Ampullarioidea</taxon>
        <taxon>Ampullariidae</taxon>
        <taxon>Pomacea</taxon>
    </lineage>
</organism>
<dbReference type="SUPFAM" id="SSF48239">
    <property type="entry name" value="Terpenoid cyclases/Protein prenyltransferases"/>
    <property type="match status" value="1"/>
</dbReference>
<evidence type="ECO:0000259" key="4">
    <source>
        <dbReference type="SMART" id="SM01360"/>
    </source>
</evidence>